<proteinExistence type="predicted"/>
<accession>A0A811N6H5</accession>
<evidence type="ECO:0000256" key="1">
    <source>
        <dbReference type="SAM" id="MobiDB-lite"/>
    </source>
</evidence>
<comment type="caution">
    <text evidence="2">The sequence shown here is derived from an EMBL/GenBank/DDBJ whole genome shotgun (WGS) entry which is preliminary data.</text>
</comment>
<dbReference type="AlphaFoldDB" id="A0A811N6H5"/>
<evidence type="ECO:0000313" key="2">
    <source>
        <dbReference type="EMBL" id="CAD6217216.1"/>
    </source>
</evidence>
<feature type="region of interest" description="Disordered" evidence="1">
    <location>
        <begin position="18"/>
        <end position="98"/>
    </location>
</feature>
<dbReference type="EMBL" id="CAJGYO010000003">
    <property type="protein sequence ID" value="CAD6217216.1"/>
    <property type="molecule type" value="Genomic_DNA"/>
</dbReference>
<protein>
    <submittedName>
        <fullName evidence="2">Uncharacterized protein</fullName>
    </submittedName>
</protein>
<feature type="compositionally biased region" description="Basic and acidic residues" evidence="1">
    <location>
        <begin position="55"/>
        <end position="64"/>
    </location>
</feature>
<keyword evidence="3" id="KW-1185">Reference proteome</keyword>
<organism evidence="2 3">
    <name type="scientific">Miscanthus lutarioriparius</name>
    <dbReference type="NCBI Taxonomy" id="422564"/>
    <lineage>
        <taxon>Eukaryota</taxon>
        <taxon>Viridiplantae</taxon>
        <taxon>Streptophyta</taxon>
        <taxon>Embryophyta</taxon>
        <taxon>Tracheophyta</taxon>
        <taxon>Spermatophyta</taxon>
        <taxon>Magnoliopsida</taxon>
        <taxon>Liliopsida</taxon>
        <taxon>Poales</taxon>
        <taxon>Poaceae</taxon>
        <taxon>PACMAD clade</taxon>
        <taxon>Panicoideae</taxon>
        <taxon>Andropogonodae</taxon>
        <taxon>Andropogoneae</taxon>
        <taxon>Saccharinae</taxon>
        <taxon>Miscanthus</taxon>
    </lineage>
</organism>
<dbReference type="Proteomes" id="UP000604825">
    <property type="component" value="Unassembled WGS sequence"/>
</dbReference>
<evidence type="ECO:0000313" key="3">
    <source>
        <dbReference type="Proteomes" id="UP000604825"/>
    </source>
</evidence>
<gene>
    <name evidence="2" type="ORF">NCGR_LOCUS11286</name>
</gene>
<sequence length="98" mass="10450">MTTRGGAGRWRASWQCVASRAADRPGPRAKQSTTAPTSTTLSRTWTTVQAQLDTGRGKDDHSEEAPADLHGGGRVPELSRRGGGPRAGEQQVKRRGQA</sequence>
<name>A0A811N6H5_9POAL</name>
<feature type="compositionally biased region" description="Low complexity" evidence="1">
    <location>
        <begin position="32"/>
        <end position="47"/>
    </location>
</feature>
<reference evidence="2" key="1">
    <citation type="submission" date="2020-10" db="EMBL/GenBank/DDBJ databases">
        <authorList>
            <person name="Han B."/>
            <person name="Lu T."/>
            <person name="Zhao Q."/>
            <person name="Huang X."/>
            <person name="Zhao Y."/>
        </authorList>
    </citation>
    <scope>NUCLEOTIDE SEQUENCE</scope>
</reference>